<keyword evidence="5" id="KW-0732">Signal</keyword>
<accession>A0A4S3M1S0</accession>
<dbReference type="GO" id="GO:0015483">
    <property type="term" value="F:long-chain fatty acid transporting porin activity"/>
    <property type="evidence" value="ECO:0007669"/>
    <property type="project" value="TreeGrafter"/>
</dbReference>
<gene>
    <name evidence="8" type="ORF">E7Z59_01065</name>
</gene>
<comment type="subcellular location">
    <subcellularLocation>
        <location evidence="1">Cell outer membrane</location>
        <topology evidence="1">Multi-pass membrane protein</topology>
    </subcellularLocation>
</comment>
<dbReference type="SUPFAM" id="SSF56935">
    <property type="entry name" value="Porins"/>
    <property type="match status" value="1"/>
</dbReference>
<evidence type="ECO:0000256" key="6">
    <source>
        <dbReference type="ARBA" id="ARBA00023136"/>
    </source>
</evidence>
<evidence type="ECO:0000256" key="1">
    <source>
        <dbReference type="ARBA" id="ARBA00004571"/>
    </source>
</evidence>
<evidence type="ECO:0000313" key="8">
    <source>
        <dbReference type="EMBL" id="THD68953.1"/>
    </source>
</evidence>
<sequence>MRTRLMTILALMALGITYAGGFRVALQGQRALAMGHTGVAVVNNAEVAFFNPAGMSFLEEKLSVSFGASAVFTNIAFQNEEFGYNTRAENPTSTPFNLYGTYKINEKLSLGIAVYTPFGSQVTYPKNWEGSHLINDIALRAIFFQPTISYKITDKISIGGGPIYASGSVNFTRNLDRSTTDVNGERLAVTIDQSGIGAWGYTAGMMFKPTEKLTMGINYRSEINVEARGGNADFQNIPENLQGQFADGTFDADLPLPAELSVGASYRFNDQWLVALDYNRVFWNAYDALNVSFSNGLESINPRNYQDSSVYRFGFQYIASELFTFRGGYYFDESPVQEGYFAPETPRNNSNNFTAGLSVNISDRFAIDASFLYVHFNEIDASYDFYQENGQTAPFGGTYKNNVFVPGLGITYKL</sequence>
<keyword evidence="7" id="KW-0998">Cell outer membrane</keyword>
<dbReference type="Pfam" id="PF03349">
    <property type="entry name" value="Toluene_X"/>
    <property type="match status" value="1"/>
</dbReference>
<keyword evidence="3" id="KW-1134">Transmembrane beta strand</keyword>
<dbReference type="PANTHER" id="PTHR35093">
    <property type="entry name" value="OUTER MEMBRANE PROTEIN NMB0088-RELATED"/>
    <property type="match status" value="1"/>
</dbReference>
<evidence type="ECO:0000256" key="7">
    <source>
        <dbReference type="ARBA" id="ARBA00023237"/>
    </source>
</evidence>
<proteinExistence type="inferred from homology"/>
<organism evidence="8 9">
    <name type="scientific">Robertkochia marina</name>
    <dbReference type="NCBI Taxonomy" id="1227945"/>
    <lineage>
        <taxon>Bacteria</taxon>
        <taxon>Pseudomonadati</taxon>
        <taxon>Bacteroidota</taxon>
        <taxon>Flavobacteriia</taxon>
        <taxon>Flavobacteriales</taxon>
        <taxon>Flavobacteriaceae</taxon>
        <taxon>Robertkochia</taxon>
    </lineage>
</organism>
<dbReference type="EMBL" id="SSMC01000001">
    <property type="protein sequence ID" value="THD68953.1"/>
    <property type="molecule type" value="Genomic_DNA"/>
</dbReference>
<protein>
    <submittedName>
        <fullName evidence="8">Transporter</fullName>
    </submittedName>
</protein>
<evidence type="ECO:0000256" key="5">
    <source>
        <dbReference type="ARBA" id="ARBA00022729"/>
    </source>
</evidence>
<dbReference type="PANTHER" id="PTHR35093:SF8">
    <property type="entry name" value="OUTER MEMBRANE PROTEIN NMB0088-RELATED"/>
    <property type="match status" value="1"/>
</dbReference>
<dbReference type="OrthoDB" id="9922at2"/>
<keyword evidence="9" id="KW-1185">Reference proteome</keyword>
<dbReference type="RefSeq" id="WP_136334443.1">
    <property type="nucleotide sequence ID" value="NZ_QXMP01000004.1"/>
</dbReference>
<evidence type="ECO:0000256" key="3">
    <source>
        <dbReference type="ARBA" id="ARBA00022452"/>
    </source>
</evidence>
<dbReference type="AlphaFoldDB" id="A0A4S3M1S0"/>
<comment type="similarity">
    <text evidence="2">Belongs to the OmpP1/FadL family.</text>
</comment>
<dbReference type="Gene3D" id="2.40.160.60">
    <property type="entry name" value="Outer membrane protein transport protein (OMPP1/FadL/TodX)"/>
    <property type="match status" value="1"/>
</dbReference>
<reference evidence="8 9" key="1">
    <citation type="submission" date="2019-04" db="EMBL/GenBank/DDBJ databases">
        <title>Draft genome sequence of Robertkochia marina CC-AMO-30D.</title>
        <authorList>
            <person name="Hameed A."/>
            <person name="Lin S.-Y."/>
            <person name="Shahina M."/>
            <person name="Lai W.-A."/>
            <person name="Young C.-C."/>
        </authorList>
    </citation>
    <scope>NUCLEOTIDE SEQUENCE [LARGE SCALE GENOMIC DNA]</scope>
    <source>
        <strain evidence="8 9">CC-AMO-30D</strain>
    </source>
</reference>
<evidence type="ECO:0000256" key="4">
    <source>
        <dbReference type="ARBA" id="ARBA00022692"/>
    </source>
</evidence>
<comment type="caution">
    <text evidence="8">The sequence shown here is derived from an EMBL/GenBank/DDBJ whole genome shotgun (WGS) entry which is preliminary data.</text>
</comment>
<evidence type="ECO:0000256" key="2">
    <source>
        <dbReference type="ARBA" id="ARBA00008163"/>
    </source>
</evidence>
<dbReference type="Proteomes" id="UP000305939">
    <property type="component" value="Unassembled WGS sequence"/>
</dbReference>
<name>A0A4S3M1S0_9FLAO</name>
<evidence type="ECO:0000313" key="9">
    <source>
        <dbReference type="Proteomes" id="UP000305939"/>
    </source>
</evidence>
<keyword evidence="4" id="KW-0812">Transmembrane</keyword>
<keyword evidence="6" id="KW-0472">Membrane</keyword>
<dbReference type="InterPro" id="IPR005017">
    <property type="entry name" value="OMPP1/FadL/TodX"/>
</dbReference>
<dbReference type="GO" id="GO:0009279">
    <property type="term" value="C:cell outer membrane"/>
    <property type="evidence" value="ECO:0007669"/>
    <property type="project" value="UniProtKB-SubCell"/>
</dbReference>